<evidence type="ECO:0000313" key="2">
    <source>
        <dbReference type="Proteomes" id="UP000176774"/>
    </source>
</evidence>
<comment type="caution">
    <text evidence="1">The sequence shown here is derived from an EMBL/GenBank/DDBJ whole genome shotgun (WGS) entry which is preliminary data.</text>
</comment>
<sequence>MPRIVGAGFSTENGTVLEIPPPGKGLKTVILGIPAVVISVAEIIAVNLVEETKVVALFELLNLTTDPLTKLLPYTVKVNWPEPTNFSVGNMPVITGTGLFATLTVNTFAFEVPPPGAGLVTTILKVSATVKYDPGITAVNWVEEIKVVDSGSLNVLLIATTDPFTKPIPLTVNVKFGLFIPAIVDVGDMLVIVSIGLSAFA</sequence>
<organism evidence="1 2">
    <name type="scientific">Candidatus Staskawiczbacteria bacterium RIFCSPLOWO2_01_FULL_38_12b</name>
    <dbReference type="NCBI Taxonomy" id="1802214"/>
    <lineage>
        <taxon>Bacteria</taxon>
        <taxon>Candidatus Staskawicziibacteriota</taxon>
    </lineage>
</organism>
<dbReference type="Proteomes" id="UP000176774">
    <property type="component" value="Unassembled WGS sequence"/>
</dbReference>
<gene>
    <name evidence="1" type="ORF">A2908_01560</name>
</gene>
<name>A0A1G2IDH1_9BACT</name>
<reference evidence="1 2" key="1">
    <citation type="journal article" date="2016" name="Nat. Commun.">
        <title>Thousands of microbial genomes shed light on interconnected biogeochemical processes in an aquifer system.</title>
        <authorList>
            <person name="Anantharaman K."/>
            <person name="Brown C.T."/>
            <person name="Hug L.A."/>
            <person name="Sharon I."/>
            <person name="Castelle C.J."/>
            <person name="Probst A.J."/>
            <person name="Thomas B.C."/>
            <person name="Singh A."/>
            <person name="Wilkins M.J."/>
            <person name="Karaoz U."/>
            <person name="Brodie E.L."/>
            <person name="Williams K.H."/>
            <person name="Hubbard S.S."/>
            <person name="Banfield J.F."/>
        </authorList>
    </citation>
    <scope>NUCLEOTIDE SEQUENCE [LARGE SCALE GENOMIC DNA]</scope>
</reference>
<proteinExistence type="predicted"/>
<accession>A0A1G2IDH1</accession>
<dbReference type="EMBL" id="MHPA01000025">
    <property type="protein sequence ID" value="OGZ72540.1"/>
    <property type="molecule type" value="Genomic_DNA"/>
</dbReference>
<dbReference type="AlphaFoldDB" id="A0A1G2IDH1"/>
<protein>
    <submittedName>
        <fullName evidence="1">Uncharacterized protein</fullName>
    </submittedName>
</protein>
<evidence type="ECO:0000313" key="1">
    <source>
        <dbReference type="EMBL" id="OGZ72540.1"/>
    </source>
</evidence>